<evidence type="ECO:0008006" key="3">
    <source>
        <dbReference type="Google" id="ProtNLM"/>
    </source>
</evidence>
<sequence length="217" mass="25283">MENVTFVKLLRKRESNELSTPVECRVKQTKHNQGERVDPTFFKSLVGSLCYLTCTRPYILNVIGLVSTIYFGLFYSSSDNYKLVGYSNNDWAGDSDDRKALPDLFSSWETLHSHGWRRSNQLSHYLPVKLNTMPQDKPTEIYVDNKSAIALAKNPVIHDRSKHIDTRYHYIRECIARKDVQVEYVKSQDQVTDIFTKPLKQEDFVRLWNSIGITRQD</sequence>
<proteinExistence type="predicted"/>
<organism evidence="1 2">
    <name type="scientific">Malus domestica</name>
    <name type="common">Apple</name>
    <name type="synonym">Pyrus malus</name>
    <dbReference type="NCBI Taxonomy" id="3750"/>
    <lineage>
        <taxon>Eukaryota</taxon>
        <taxon>Viridiplantae</taxon>
        <taxon>Streptophyta</taxon>
        <taxon>Embryophyta</taxon>
        <taxon>Tracheophyta</taxon>
        <taxon>Spermatophyta</taxon>
        <taxon>Magnoliopsida</taxon>
        <taxon>eudicotyledons</taxon>
        <taxon>Gunneridae</taxon>
        <taxon>Pentapetalae</taxon>
        <taxon>rosids</taxon>
        <taxon>fabids</taxon>
        <taxon>Rosales</taxon>
        <taxon>Rosaceae</taxon>
        <taxon>Amygdaloideae</taxon>
        <taxon>Maleae</taxon>
        <taxon>Malus</taxon>
    </lineage>
</organism>
<gene>
    <name evidence="1" type="ORF">DVH24_042434</name>
</gene>
<keyword evidence="2" id="KW-1185">Reference proteome</keyword>
<dbReference type="AlphaFoldDB" id="A0A498J3D4"/>
<dbReference type="CDD" id="cd09272">
    <property type="entry name" value="RNase_HI_RT_Ty1"/>
    <property type="match status" value="1"/>
</dbReference>
<protein>
    <recommendedName>
        <fullName evidence="3">Reverse transcriptase Ty1/copia-type domain-containing protein</fullName>
    </recommendedName>
</protein>
<dbReference type="STRING" id="3750.A0A498J3D4"/>
<evidence type="ECO:0000313" key="1">
    <source>
        <dbReference type="EMBL" id="RXH88363.1"/>
    </source>
</evidence>
<name>A0A498J3D4_MALDO</name>
<dbReference type="Proteomes" id="UP000290289">
    <property type="component" value="Chromosome 10"/>
</dbReference>
<dbReference type="EMBL" id="RDQH01000336">
    <property type="protein sequence ID" value="RXH88363.1"/>
    <property type="molecule type" value="Genomic_DNA"/>
</dbReference>
<evidence type="ECO:0000313" key="2">
    <source>
        <dbReference type="Proteomes" id="UP000290289"/>
    </source>
</evidence>
<comment type="caution">
    <text evidence="1">The sequence shown here is derived from an EMBL/GenBank/DDBJ whole genome shotgun (WGS) entry which is preliminary data.</text>
</comment>
<dbReference type="PANTHER" id="PTHR11439:SF483">
    <property type="entry name" value="PEPTIDE SYNTHASE GLIP-LIKE, PUTATIVE (AFU_ORTHOLOGUE AFUA_3G12920)-RELATED"/>
    <property type="match status" value="1"/>
</dbReference>
<reference evidence="1 2" key="1">
    <citation type="submission" date="2018-10" db="EMBL/GenBank/DDBJ databases">
        <title>A high-quality apple genome assembly.</title>
        <authorList>
            <person name="Hu J."/>
        </authorList>
    </citation>
    <scope>NUCLEOTIDE SEQUENCE [LARGE SCALE GENOMIC DNA]</scope>
    <source>
        <strain evidence="2">cv. HFTH1</strain>
        <tissue evidence="1">Young leaf</tissue>
    </source>
</reference>
<dbReference type="PANTHER" id="PTHR11439">
    <property type="entry name" value="GAG-POL-RELATED RETROTRANSPOSON"/>
    <property type="match status" value="1"/>
</dbReference>
<accession>A0A498J3D4</accession>